<accession>A0ABW8PYC2</accession>
<dbReference type="InterPro" id="IPR050447">
    <property type="entry name" value="Erg6_SMT_methyltransf"/>
</dbReference>
<protein>
    <submittedName>
        <fullName evidence="3">Class I SAM-dependent methyltransferase</fullName>
        <ecNumber evidence="3">2.1.-.-</ecNumber>
    </submittedName>
</protein>
<evidence type="ECO:0000313" key="3">
    <source>
        <dbReference type="EMBL" id="MFK7161255.1"/>
    </source>
</evidence>
<reference evidence="3 4" key="1">
    <citation type="submission" date="2024-02" db="EMBL/GenBank/DDBJ databases">
        <title>Marinospirillum sp. MEB 164 isolated from Lonar lake sediment.</title>
        <authorList>
            <person name="Joshi A."/>
            <person name="Thite S."/>
        </authorList>
    </citation>
    <scope>NUCLEOTIDE SEQUENCE [LARGE SCALE GENOMIC DNA]</scope>
    <source>
        <strain evidence="3 4">MEB164</strain>
    </source>
</reference>
<dbReference type="EC" id="2.1.-.-" evidence="3"/>
<evidence type="ECO:0000256" key="1">
    <source>
        <dbReference type="ARBA" id="ARBA00022679"/>
    </source>
</evidence>
<dbReference type="InterPro" id="IPR013216">
    <property type="entry name" value="Methyltransf_11"/>
</dbReference>
<keyword evidence="4" id="KW-1185">Reference proteome</keyword>
<dbReference type="CDD" id="cd02440">
    <property type="entry name" value="AdoMet_MTases"/>
    <property type="match status" value="1"/>
</dbReference>
<proteinExistence type="predicted"/>
<dbReference type="Gene3D" id="3.40.50.150">
    <property type="entry name" value="Vaccinia Virus protein VP39"/>
    <property type="match status" value="1"/>
</dbReference>
<dbReference type="RefSeq" id="WP_405339772.1">
    <property type="nucleotide sequence ID" value="NZ_JBANFI010000005.1"/>
</dbReference>
<dbReference type="SUPFAM" id="SSF53335">
    <property type="entry name" value="S-adenosyl-L-methionine-dependent methyltransferases"/>
    <property type="match status" value="1"/>
</dbReference>
<sequence>MNSHYADAHLPQRLHEALEAEGLNPHQLTLDDLAPLDQLHVGGRRATRQLIEAVGLSGPAQVLDLGCGTGGSSRLLAHEYGCQTLGVDITPEFIQVATRLTLATGLAQACSFLCADAAQLPLAEASFDYVLCQHSLLNMPDLTSVLAEIHRLLKPGGQLLLHEVVQGENTEPLLLPVPWARQAEQSHLLTPEALYQRLLQAGLVQDYHQDISAAATAWRSKHAQREARGQAGILTPQLIFGADFVQMGRNLAENLRSGRVRLIAAAWHRP</sequence>
<dbReference type="PANTHER" id="PTHR44068:SF11">
    <property type="entry name" value="GERANYL DIPHOSPHATE 2-C-METHYLTRANSFERASE"/>
    <property type="match status" value="1"/>
</dbReference>
<gene>
    <name evidence="3" type="ORF">V6U78_09430</name>
</gene>
<dbReference type="Proteomes" id="UP001621714">
    <property type="component" value="Unassembled WGS sequence"/>
</dbReference>
<dbReference type="EMBL" id="JBANFI010000005">
    <property type="protein sequence ID" value="MFK7161255.1"/>
    <property type="molecule type" value="Genomic_DNA"/>
</dbReference>
<keyword evidence="1 3" id="KW-0808">Transferase</keyword>
<dbReference type="PANTHER" id="PTHR44068">
    <property type="entry name" value="ZGC:194242"/>
    <property type="match status" value="1"/>
</dbReference>
<feature type="domain" description="Methyltransferase type 11" evidence="2">
    <location>
        <begin position="63"/>
        <end position="160"/>
    </location>
</feature>
<evidence type="ECO:0000259" key="2">
    <source>
        <dbReference type="Pfam" id="PF08241"/>
    </source>
</evidence>
<comment type="caution">
    <text evidence="3">The sequence shown here is derived from an EMBL/GenBank/DDBJ whole genome shotgun (WGS) entry which is preliminary data.</text>
</comment>
<dbReference type="GO" id="GO:0008168">
    <property type="term" value="F:methyltransferase activity"/>
    <property type="evidence" value="ECO:0007669"/>
    <property type="project" value="UniProtKB-KW"/>
</dbReference>
<name>A0ABW8PYC2_9GAMM</name>
<dbReference type="Pfam" id="PF08241">
    <property type="entry name" value="Methyltransf_11"/>
    <property type="match status" value="1"/>
</dbReference>
<evidence type="ECO:0000313" key="4">
    <source>
        <dbReference type="Proteomes" id="UP001621714"/>
    </source>
</evidence>
<organism evidence="3 4">
    <name type="scientific">Marinospirillum alkalitolerans</name>
    <dbReference type="NCBI Taxonomy" id="3123374"/>
    <lineage>
        <taxon>Bacteria</taxon>
        <taxon>Pseudomonadati</taxon>
        <taxon>Pseudomonadota</taxon>
        <taxon>Gammaproteobacteria</taxon>
        <taxon>Oceanospirillales</taxon>
        <taxon>Oceanospirillaceae</taxon>
        <taxon>Marinospirillum</taxon>
    </lineage>
</organism>
<dbReference type="InterPro" id="IPR029063">
    <property type="entry name" value="SAM-dependent_MTases_sf"/>
</dbReference>
<dbReference type="GO" id="GO:0032259">
    <property type="term" value="P:methylation"/>
    <property type="evidence" value="ECO:0007669"/>
    <property type="project" value="UniProtKB-KW"/>
</dbReference>
<keyword evidence="3" id="KW-0489">Methyltransferase</keyword>